<proteinExistence type="predicted"/>
<dbReference type="WBParaSite" id="RSKR_0000784100.1">
    <property type="protein sequence ID" value="RSKR_0000784100.1"/>
    <property type="gene ID" value="RSKR_0000784100"/>
</dbReference>
<dbReference type="Proteomes" id="UP000095286">
    <property type="component" value="Unplaced"/>
</dbReference>
<accession>A0AC35U5T7</accession>
<sequence>MLFFIVFGLSAFIILATTSTLAFKYAKARLVNTKYVSTPTKSVHNQTTFIYFACGVFMGTCFLGLFPHVQQLEHLIKEEKMAASNHTFSNQGNMHENPPWYWKIYSANFLLLIGFTFDALMHQLITFYFEKHNSSELHFKTFVDKSIKYSVTRNFTLTDNPDDDPVEGSWNLDEPSDCLMDELEAINFRQPIPQGPSCHNFENVTLNGKDLVESIVFLFALSIHSIFEGMALGAQKHDKLSFTLFFAAIMLHEVLCATSFGFIIAKNSLSLKVGCAMIAFLAACIPFGLLIESLISSMFPTDSKVFTFVLLSICCGIFLYEICVEILGKDNARTTSISTSNPTYNDSNYFNLFKILYFSGGLFAITCANIVIVGHIH</sequence>
<evidence type="ECO:0000313" key="2">
    <source>
        <dbReference type="WBParaSite" id="RSKR_0000784100.1"/>
    </source>
</evidence>
<protein>
    <submittedName>
        <fullName evidence="2">Zinc transporter ZIP3</fullName>
    </submittedName>
</protein>
<organism evidence="1 2">
    <name type="scientific">Rhabditophanes sp. KR3021</name>
    <dbReference type="NCBI Taxonomy" id="114890"/>
    <lineage>
        <taxon>Eukaryota</taxon>
        <taxon>Metazoa</taxon>
        <taxon>Ecdysozoa</taxon>
        <taxon>Nematoda</taxon>
        <taxon>Chromadorea</taxon>
        <taxon>Rhabditida</taxon>
        <taxon>Tylenchina</taxon>
        <taxon>Panagrolaimomorpha</taxon>
        <taxon>Strongyloidoidea</taxon>
        <taxon>Alloionematidae</taxon>
        <taxon>Rhabditophanes</taxon>
    </lineage>
</organism>
<evidence type="ECO:0000313" key="1">
    <source>
        <dbReference type="Proteomes" id="UP000095286"/>
    </source>
</evidence>
<name>A0AC35U5T7_9BILA</name>
<reference evidence="2" key="1">
    <citation type="submission" date="2016-11" db="UniProtKB">
        <authorList>
            <consortium name="WormBaseParasite"/>
        </authorList>
    </citation>
    <scope>IDENTIFICATION</scope>
    <source>
        <strain evidence="2">KR3021</strain>
    </source>
</reference>